<dbReference type="EMBL" id="QTSX02004981">
    <property type="protein sequence ID" value="KAJ9063033.1"/>
    <property type="molecule type" value="Genomic_DNA"/>
</dbReference>
<accession>A0ACC2SKZ2</accession>
<evidence type="ECO:0000313" key="1">
    <source>
        <dbReference type="EMBL" id="KAJ9063033.1"/>
    </source>
</evidence>
<comment type="caution">
    <text evidence="1">The sequence shown here is derived from an EMBL/GenBank/DDBJ whole genome shotgun (WGS) entry which is preliminary data.</text>
</comment>
<proteinExistence type="predicted"/>
<organism evidence="1 2">
    <name type="scientific">Entomophthora muscae</name>
    <dbReference type="NCBI Taxonomy" id="34485"/>
    <lineage>
        <taxon>Eukaryota</taxon>
        <taxon>Fungi</taxon>
        <taxon>Fungi incertae sedis</taxon>
        <taxon>Zoopagomycota</taxon>
        <taxon>Entomophthoromycotina</taxon>
        <taxon>Entomophthoromycetes</taxon>
        <taxon>Entomophthorales</taxon>
        <taxon>Entomophthoraceae</taxon>
        <taxon>Entomophthora</taxon>
    </lineage>
</organism>
<dbReference type="Proteomes" id="UP001165960">
    <property type="component" value="Unassembled WGS sequence"/>
</dbReference>
<protein>
    <submittedName>
        <fullName evidence="1">Uncharacterized protein</fullName>
    </submittedName>
</protein>
<evidence type="ECO:0000313" key="2">
    <source>
        <dbReference type="Proteomes" id="UP001165960"/>
    </source>
</evidence>
<reference evidence="1" key="1">
    <citation type="submission" date="2022-04" db="EMBL/GenBank/DDBJ databases">
        <title>Genome of the entomopathogenic fungus Entomophthora muscae.</title>
        <authorList>
            <person name="Elya C."/>
            <person name="Lovett B.R."/>
            <person name="Lee E."/>
            <person name="Macias A.M."/>
            <person name="Hajek A.E."/>
            <person name="De Bivort B.L."/>
            <person name="Kasson M.T."/>
            <person name="De Fine Licht H.H."/>
            <person name="Stajich J.E."/>
        </authorList>
    </citation>
    <scope>NUCLEOTIDE SEQUENCE</scope>
    <source>
        <strain evidence="1">Berkeley</strain>
    </source>
</reference>
<keyword evidence="2" id="KW-1185">Reference proteome</keyword>
<name>A0ACC2SKZ2_9FUNG</name>
<gene>
    <name evidence="1" type="ORF">DSO57_1004325</name>
</gene>
<sequence>MNSSFFGYKSAGLEKIWLMKLILVLVKAYASLDGIVYTGFSGGCPSAREVEADLGKIRRHTNQIRMYGNECGQVNNALGAISRQNLDMKVLVGLWTRDNKLDQNCDSLIQLLKRNPSYQNHIVGVTVGNEDVYSGIPSGVVAGNIRSVRAKFGANGLGHISVSTAEVGHMWNQELAAASDVIYANIYSFFSAGNNNIKDAANAITLQADNLRSKFGKPIVIAETGWPSGGNYPQPHFAEPSLPNQKRFLEILDCTARGKGYRYFVLEAFDNSAKGAPGSVERNFGVLDPSGNLKSGALSPRC</sequence>